<protein>
    <submittedName>
        <fullName evidence="1">Uncharacterized protein</fullName>
    </submittedName>
</protein>
<evidence type="ECO:0000313" key="1">
    <source>
        <dbReference type="EMBL" id="MBB4903077.1"/>
    </source>
</evidence>
<dbReference type="EMBL" id="JACHJI010000022">
    <property type="protein sequence ID" value="MBB4903077.1"/>
    <property type="molecule type" value="Genomic_DNA"/>
</dbReference>
<comment type="caution">
    <text evidence="1">The sequence shown here is derived from an EMBL/GenBank/DDBJ whole genome shotgun (WGS) entry which is preliminary data.</text>
</comment>
<organism evidence="1 2">
    <name type="scientific">Streptomyces griseomycini</name>
    <dbReference type="NCBI Taxonomy" id="66895"/>
    <lineage>
        <taxon>Bacteria</taxon>
        <taxon>Bacillati</taxon>
        <taxon>Actinomycetota</taxon>
        <taxon>Actinomycetes</taxon>
        <taxon>Kitasatosporales</taxon>
        <taxon>Streptomycetaceae</taxon>
        <taxon>Streptomyces</taxon>
    </lineage>
</organism>
<proteinExistence type="predicted"/>
<name>A0A7W7PXB5_9ACTN</name>
<sequence>MHGMALIAPGDVPLIAGTVFPRRPGSVPVPKCEPVRFARITRVETAGRGADVQLHQLRRGERRKDPNTAQLGSGCDREHRILCALTGD</sequence>
<gene>
    <name evidence="1" type="ORF">FHS37_007174</name>
</gene>
<accession>A0A7W7PXB5</accession>
<reference evidence="1 2" key="1">
    <citation type="submission" date="2020-08" db="EMBL/GenBank/DDBJ databases">
        <title>Genomic Encyclopedia of Type Strains, Phase III (KMG-III): the genomes of soil and plant-associated and newly described type strains.</title>
        <authorList>
            <person name="Whitman W."/>
        </authorList>
    </citation>
    <scope>NUCLEOTIDE SEQUENCE [LARGE SCALE GENOMIC DNA]</scope>
    <source>
        <strain evidence="1 2">CECT 3273</strain>
    </source>
</reference>
<dbReference type="AlphaFoldDB" id="A0A7W7PXB5"/>
<evidence type="ECO:0000313" key="2">
    <source>
        <dbReference type="Proteomes" id="UP000579523"/>
    </source>
</evidence>
<keyword evidence="2" id="KW-1185">Reference proteome</keyword>
<dbReference type="Proteomes" id="UP000579523">
    <property type="component" value="Unassembled WGS sequence"/>
</dbReference>